<keyword evidence="1" id="KW-0808">Transferase</keyword>
<evidence type="ECO:0000256" key="2">
    <source>
        <dbReference type="ARBA" id="ARBA00022786"/>
    </source>
</evidence>
<dbReference type="OrthoDB" id="9973183at2759"/>
<comment type="caution">
    <text evidence="6">The sequence shown here is derived from an EMBL/GenBank/DDBJ whole genome shotgun (WGS) entry which is preliminary data.</text>
</comment>
<dbReference type="EMBL" id="VWRR01000001">
    <property type="protein sequence ID" value="KAF6005075.1"/>
    <property type="molecule type" value="Genomic_DNA"/>
</dbReference>
<dbReference type="InterPro" id="IPR016135">
    <property type="entry name" value="UBQ-conjugating_enzyme/RWD"/>
</dbReference>
<comment type="similarity">
    <text evidence="4">Belongs to the ubiquitin-conjugating enzyme family.</text>
</comment>
<dbReference type="GO" id="GO:0005524">
    <property type="term" value="F:ATP binding"/>
    <property type="evidence" value="ECO:0007669"/>
    <property type="project" value="UniProtKB-UniRule"/>
</dbReference>
<dbReference type="InterPro" id="IPR000608">
    <property type="entry name" value="UBC"/>
</dbReference>
<feature type="active site" description="Glycyl thioester intermediate" evidence="3">
    <location>
        <position position="86"/>
    </location>
</feature>
<dbReference type="AlphaFoldDB" id="A0A7J7IPL3"/>
<sequence length="152" mass="17208">MILQKRLLTELRELREDPEIFSLEPEDGNLLRLRGYLQGPKASPYEGGRLALELVLSPSYPLVPPSVRFRTPVFHPNVNFRTGEICLDILQSAWSPAWSLASCLRAIQLLLTEPEPSSPLNCDAGNLLRCGDKRGFWSMARMYTQLHAMGRE</sequence>
<gene>
    <name evidence="6" type="primary">PEX4</name>
    <name evidence="6" type="ORF">F1559_000036</name>
</gene>
<protein>
    <submittedName>
        <fullName evidence="6">E2 ubiquitin-protein ligase peroxin 4</fullName>
    </submittedName>
</protein>
<dbReference type="CDD" id="cd23812">
    <property type="entry name" value="UBCc_ScPEX4-like"/>
    <property type="match status" value="1"/>
</dbReference>
<accession>A0A7J7IPL3</accession>
<keyword evidence="6" id="KW-0436">Ligase</keyword>
<evidence type="ECO:0000256" key="3">
    <source>
        <dbReference type="PROSITE-ProRule" id="PRU10133"/>
    </source>
</evidence>
<evidence type="ECO:0000256" key="4">
    <source>
        <dbReference type="RuleBase" id="RU362109"/>
    </source>
</evidence>
<dbReference type="GO" id="GO:0016874">
    <property type="term" value="F:ligase activity"/>
    <property type="evidence" value="ECO:0007669"/>
    <property type="project" value="UniProtKB-KW"/>
</dbReference>
<keyword evidence="2 4" id="KW-0833">Ubl conjugation pathway</keyword>
<keyword evidence="4" id="KW-0067">ATP-binding</keyword>
<dbReference type="Proteomes" id="UP000530660">
    <property type="component" value="Unassembled WGS sequence"/>
</dbReference>
<dbReference type="PROSITE" id="PS00183">
    <property type="entry name" value="UBC_1"/>
    <property type="match status" value="1"/>
</dbReference>
<keyword evidence="4" id="KW-0547">Nucleotide-binding</keyword>
<dbReference type="InterPro" id="IPR023313">
    <property type="entry name" value="UBQ-conjugating_AS"/>
</dbReference>
<evidence type="ECO:0000256" key="1">
    <source>
        <dbReference type="ARBA" id="ARBA00022679"/>
    </source>
</evidence>
<dbReference type="SUPFAM" id="SSF54495">
    <property type="entry name" value="UBC-like"/>
    <property type="match status" value="1"/>
</dbReference>
<evidence type="ECO:0000313" key="7">
    <source>
        <dbReference type="Proteomes" id="UP000530660"/>
    </source>
</evidence>
<name>A0A7J7IPL3_9RHOD</name>
<organism evidence="6 7">
    <name type="scientific">Cyanidiococcus yangmingshanensis</name>
    <dbReference type="NCBI Taxonomy" id="2690220"/>
    <lineage>
        <taxon>Eukaryota</taxon>
        <taxon>Rhodophyta</taxon>
        <taxon>Bangiophyceae</taxon>
        <taxon>Cyanidiales</taxon>
        <taxon>Cyanidiaceae</taxon>
        <taxon>Cyanidiococcus</taxon>
    </lineage>
</organism>
<evidence type="ECO:0000259" key="5">
    <source>
        <dbReference type="PROSITE" id="PS50127"/>
    </source>
</evidence>
<reference evidence="6 7" key="1">
    <citation type="journal article" date="2020" name="J. Phycol.">
        <title>Comparative genome analysis reveals Cyanidiococcus gen. nov., a new extremophilic red algal genus sister to Cyanidioschyzon (Cyanidioschyzonaceae, Rhodophyta).</title>
        <authorList>
            <person name="Liu S.-L."/>
            <person name="Chiang Y.-R."/>
            <person name="Yoon H.S."/>
            <person name="Fu H.-Y."/>
        </authorList>
    </citation>
    <scope>NUCLEOTIDE SEQUENCE [LARGE SCALE GENOMIC DNA]</scope>
    <source>
        <strain evidence="6 7">THAL066</strain>
    </source>
</reference>
<dbReference type="SMART" id="SM00212">
    <property type="entry name" value="UBCc"/>
    <property type="match status" value="1"/>
</dbReference>
<dbReference type="PROSITE" id="PS50127">
    <property type="entry name" value="UBC_2"/>
    <property type="match status" value="1"/>
</dbReference>
<dbReference type="Gene3D" id="3.10.110.10">
    <property type="entry name" value="Ubiquitin Conjugating Enzyme"/>
    <property type="match status" value="1"/>
</dbReference>
<proteinExistence type="inferred from homology"/>
<feature type="domain" description="UBC core" evidence="5">
    <location>
        <begin position="2"/>
        <end position="149"/>
    </location>
</feature>
<keyword evidence="7" id="KW-1185">Reference proteome</keyword>
<dbReference type="Pfam" id="PF00179">
    <property type="entry name" value="UQ_con"/>
    <property type="match status" value="1"/>
</dbReference>
<dbReference type="InterPro" id="IPR050113">
    <property type="entry name" value="Ub_conjugating_enzyme"/>
</dbReference>
<dbReference type="GO" id="GO:0016740">
    <property type="term" value="F:transferase activity"/>
    <property type="evidence" value="ECO:0007669"/>
    <property type="project" value="UniProtKB-KW"/>
</dbReference>
<dbReference type="PANTHER" id="PTHR24067">
    <property type="entry name" value="UBIQUITIN-CONJUGATING ENZYME E2"/>
    <property type="match status" value="1"/>
</dbReference>
<evidence type="ECO:0000313" key="6">
    <source>
        <dbReference type="EMBL" id="KAF6005075.1"/>
    </source>
</evidence>